<protein>
    <submittedName>
        <fullName evidence="2">Uncharacterized protein</fullName>
    </submittedName>
</protein>
<dbReference type="Proteomes" id="UP000027138">
    <property type="component" value="Unassembled WGS sequence"/>
</dbReference>
<evidence type="ECO:0000313" key="3">
    <source>
        <dbReference type="Proteomes" id="UP000027138"/>
    </source>
</evidence>
<name>A0A067KSF8_JATCU</name>
<organism evidence="2 3">
    <name type="scientific">Jatropha curcas</name>
    <name type="common">Barbados nut</name>
    <dbReference type="NCBI Taxonomy" id="180498"/>
    <lineage>
        <taxon>Eukaryota</taxon>
        <taxon>Viridiplantae</taxon>
        <taxon>Streptophyta</taxon>
        <taxon>Embryophyta</taxon>
        <taxon>Tracheophyta</taxon>
        <taxon>Spermatophyta</taxon>
        <taxon>Magnoliopsida</taxon>
        <taxon>eudicotyledons</taxon>
        <taxon>Gunneridae</taxon>
        <taxon>Pentapetalae</taxon>
        <taxon>rosids</taxon>
        <taxon>fabids</taxon>
        <taxon>Malpighiales</taxon>
        <taxon>Euphorbiaceae</taxon>
        <taxon>Crotonoideae</taxon>
        <taxon>Jatropheae</taxon>
        <taxon>Jatropha</taxon>
    </lineage>
</organism>
<evidence type="ECO:0000313" key="2">
    <source>
        <dbReference type="EMBL" id="KDP37943.1"/>
    </source>
</evidence>
<keyword evidence="3" id="KW-1185">Reference proteome</keyword>
<gene>
    <name evidence="2" type="ORF">JCGZ_04586</name>
</gene>
<sequence length="235" mass="26460">MRPPSLHSNFFSSLKQVEKRLQLESPTQSINFSPSPPKETSTQSLSTPMYLHIDQELDTSSSTILQESSEPPLAFLSSSPHSLSQNLLQEIPQEQPITINQDKTNGFDDIQLLMQLLGLSDFELGNQEQEEKEEEEKKERVCDECCGCEGGLYEKIVGVKGPKCKIEVERLERWIRYFLQNGEGEERKEPLRLAFLLLGKAAFDVENGGGGGFGGLEFPSTIEEYLKYDPPKESN</sequence>
<accession>A0A067KSF8</accession>
<feature type="region of interest" description="Disordered" evidence="1">
    <location>
        <begin position="23"/>
        <end position="44"/>
    </location>
</feature>
<feature type="compositionally biased region" description="Polar residues" evidence="1">
    <location>
        <begin position="24"/>
        <end position="44"/>
    </location>
</feature>
<dbReference type="AlphaFoldDB" id="A0A067KSF8"/>
<proteinExistence type="predicted"/>
<dbReference type="OrthoDB" id="1932225at2759"/>
<dbReference type="EMBL" id="KK914370">
    <property type="protein sequence ID" value="KDP37943.1"/>
    <property type="molecule type" value="Genomic_DNA"/>
</dbReference>
<reference evidence="2 3" key="1">
    <citation type="journal article" date="2014" name="PLoS ONE">
        <title>Global Analysis of Gene Expression Profiles in Physic Nut (Jatropha curcas L.) Seedlings Exposed to Salt Stress.</title>
        <authorList>
            <person name="Zhang L."/>
            <person name="Zhang C."/>
            <person name="Wu P."/>
            <person name="Chen Y."/>
            <person name="Li M."/>
            <person name="Jiang H."/>
            <person name="Wu G."/>
        </authorList>
    </citation>
    <scope>NUCLEOTIDE SEQUENCE [LARGE SCALE GENOMIC DNA]</scope>
    <source>
        <strain evidence="3">cv. GZQX0401</strain>
        <tissue evidence="2">Young leaves</tissue>
    </source>
</reference>
<evidence type="ECO:0000256" key="1">
    <source>
        <dbReference type="SAM" id="MobiDB-lite"/>
    </source>
</evidence>